<feature type="compositionally biased region" description="Polar residues" evidence="1">
    <location>
        <begin position="468"/>
        <end position="482"/>
    </location>
</feature>
<accession>A0AAV4CVU4</accession>
<feature type="region of interest" description="Disordered" evidence="1">
    <location>
        <begin position="465"/>
        <end position="484"/>
    </location>
</feature>
<gene>
    <name evidence="2" type="ORF">PoB_006253200</name>
</gene>
<evidence type="ECO:0000313" key="2">
    <source>
        <dbReference type="EMBL" id="GFO36027.1"/>
    </source>
</evidence>
<protein>
    <submittedName>
        <fullName evidence="2">Uncharacterized protein</fullName>
    </submittedName>
</protein>
<feature type="region of interest" description="Disordered" evidence="1">
    <location>
        <begin position="56"/>
        <end position="75"/>
    </location>
</feature>
<evidence type="ECO:0000313" key="3">
    <source>
        <dbReference type="Proteomes" id="UP000735302"/>
    </source>
</evidence>
<reference evidence="2 3" key="1">
    <citation type="journal article" date="2021" name="Elife">
        <title>Chloroplast acquisition without the gene transfer in kleptoplastic sea slugs, Plakobranchus ocellatus.</title>
        <authorList>
            <person name="Maeda T."/>
            <person name="Takahashi S."/>
            <person name="Yoshida T."/>
            <person name="Shimamura S."/>
            <person name="Takaki Y."/>
            <person name="Nagai Y."/>
            <person name="Toyoda A."/>
            <person name="Suzuki Y."/>
            <person name="Arimoto A."/>
            <person name="Ishii H."/>
            <person name="Satoh N."/>
            <person name="Nishiyama T."/>
            <person name="Hasebe M."/>
            <person name="Maruyama T."/>
            <person name="Minagawa J."/>
            <person name="Obokata J."/>
            <person name="Shigenobu S."/>
        </authorList>
    </citation>
    <scope>NUCLEOTIDE SEQUENCE [LARGE SCALE GENOMIC DNA]</scope>
</reference>
<name>A0AAV4CVU4_9GAST</name>
<keyword evidence="3" id="KW-1185">Reference proteome</keyword>
<organism evidence="2 3">
    <name type="scientific">Plakobranchus ocellatus</name>
    <dbReference type="NCBI Taxonomy" id="259542"/>
    <lineage>
        <taxon>Eukaryota</taxon>
        <taxon>Metazoa</taxon>
        <taxon>Spiralia</taxon>
        <taxon>Lophotrochozoa</taxon>
        <taxon>Mollusca</taxon>
        <taxon>Gastropoda</taxon>
        <taxon>Heterobranchia</taxon>
        <taxon>Euthyneura</taxon>
        <taxon>Panpulmonata</taxon>
        <taxon>Sacoglossa</taxon>
        <taxon>Placobranchoidea</taxon>
        <taxon>Plakobranchidae</taxon>
        <taxon>Plakobranchus</taxon>
    </lineage>
</organism>
<evidence type="ECO:0000256" key="1">
    <source>
        <dbReference type="SAM" id="MobiDB-lite"/>
    </source>
</evidence>
<dbReference type="EMBL" id="BLXT01007037">
    <property type="protein sequence ID" value="GFO36027.1"/>
    <property type="molecule type" value="Genomic_DNA"/>
</dbReference>
<proteinExistence type="predicted"/>
<dbReference type="Proteomes" id="UP000735302">
    <property type="component" value="Unassembled WGS sequence"/>
</dbReference>
<comment type="caution">
    <text evidence="2">The sequence shown here is derived from an EMBL/GenBank/DDBJ whole genome shotgun (WGS) entry which is preliminary data.</text>
</comment>
<dbReference type="AlphaFoldDB" id="A0AAV4CVU4"/>
<sequence length="674" mass="74912">MPRLGGMSNLSRTFAAAFPDLSEGDFKSLISLQESLRHQVNQRGKEKSKVCTSLVTESPHEPTEASENPAGIIGPPNTAVWSADDKYSKDTPSVSWEYPKISGAGHMPSSPWDEKIMVCKDPSKITMVYDLLITRDDAVNTWLREKPAATKQGNEISKESTHLVTEDTRAAKSSVRKRVLRAPNIFLTDAGYYIGDITDLRPGPKMSQAGPVTAYPRNKNIEIKDPSAGKDIPEKLTNIVYPDHTTIEEVTDSLQSGVLPPQVVWSTHDGYSTGGACAPWHGPRMLPVDSTTAGTREKNITEIKDPLADRDVTEEVINSAYAVHKYAEQDPSAKQFDEEICRLFARPVFDRLGKPSEDTRGAENLLRSMVQPTPEFWLHPDAHIPNEKTVSWQDPRVSHSGHVTTYPRNKKFIEIKDPSTGKDVTEELINSVRAVHIKEEPAAKQLDEEIRRLFTRLVYDRLRKPSEDTSGAENLSGSTVQPTPEFWLHPDAHIPNEKTVSWQDPRVSQSGHVTTYPRNKKIIEIKNPSTGKDVTGELINSVRAVHTKEEPATKEPNEEIAKVFRCIVADILKNPPWGLNVLRDVVGNNPSTGKDNSDVPIDNAKADYPKPEEEFIICNKLTLNEYGDQTGVAIACFLVQHGAELQADNKQVKTSLDITTDSMIEEVVQQFIAA</sequence>
<feature type="non-terminal residue" evidence="2">
    <location>
        <position position="674"/>
    </location>
</feature>